<name>A0A4V1P351_RHILE</name>
<dbReference type="RefSeq" id="WP_129417168.1">
    <property type="nucleotide sequence ID" value="NZ_MZMU01000002.1"/>
</dbReference>
<dbReference type="AlphaFoldDB" id="A0A4V1P351"/>
<feature type="compositionally biased region" description="Polar residues" evidence="1">
    <location>
        <begin position="164"/>
        <end position="173"/>
    </location>
</feature>
<evidence type="ECO:0000256" key="1">
    <source>
        <dbReference type="SAM" id="MobiDB-lite"/>
    </source>
</evidence>
<dbReference type="Proteomes" id="UP000290767">
    <property type="component" value="Unassembled WGS sequence"/>
</dbReference>
<evidence type="ECO:0008006" key="4">
    <source>
        <dbReference type="Google" id="ProtNLM"/>
    </source>
</evidence>
<feature type="region of interest" description="Disordered" evidence="1">
    <location>
        <begin position="164"/>
        <end position="190"/>
    </location>
</feature>
<reference evidence="2 3" key="1">
    <citation type="submission" date="2017-03" db="EMBL/GenBank/DDBJ databases">
        <authorList>
            <person name="Safronova V.I."/>
            <person name="Sazanova A.L."/>
            <person name="Chirak E.R."/>
        </authorList>
    </citation>
    <scope>NUCLEOTIDE SEQUENCE [LARGE SCALE GENOMIC DNA]</scope>
    <source>
        <strain evidence="2 3">Tri-43</strain>
    </source>
</reference>
<evidence type="ECO:0000313" key="3">
    <source>
        <dbReference type="Proteomes" id="UP000290767"/>
    </source>
</evidence>
<proteinExistence type="predicted"/>
<dbReference type="EMBL" id="MZMU01000002">
    <property type="protein sequence ID" value="RXT29800.1"/>
    <property type="molecule type" value="Genomic_DNA"/>
</dbReference>
<protein>
    <recommendedName>
        <fullName evidence="4">Lantibiotic dehydratase N-terminal domain-containing protein</fullName>
    </recommendedName>
</protein>
<evidence type="ECO:0000313" key="2">
    <source>
        <dbReference type="EMBL" id="RXT29800.1"/>
    </source>
</evidence>
<comment type="caution">
    <text evidence="2">The sequence shown here is derived from an EMBL/GenBank/DDBJ whole genome shotgun (WGS) entry which is preliminary data.</text>
</comment>
<gene>
    <name evidence="2" type="ORF">B5P46_01630</name>
</gene>
<accession>A0A4V1P351</accession>
<organism evidence="2 3">
    <name type="scientific">Rhizobium leguminosarum</name>
    <dbReference type="NCBI Taxonomy" id="384"/>
    <lineage>
        <taxon>Bacteria</taxon>
        <taxon>Pseudomonadati</taxon>
        <taxon>Pseudomonadota</taxon>
        <taxon>Alphaproteobacteria</taxon>
        <taxon>Hyphomicrobiales</taxon>
        <taxon>Rhizobiaceae</taxon>
        <taxon>Rhizobium/Agrobacterium group</taxon>
        <taxon>Rhizobium</taxon>
    </lineage>
</organism>
<sequence length="813" mass="88847">MVEPERNSALSAMPILPSALLLRDFVVRSSGLPFSLLEALALNAKACVSLDAATKARIALAAAANSLRSVLRPLESQLITRSAARRLRARAKAGVALDQDARATIEDSADAPMRAALCEYDAALVTVAAAERIAREAFDQGLLRTRTALAESVNDERFQEALHNSNATLSENGSLAPGKPDVTRNSRTRRRERTATLYLQRFAAKNETNARFGPVNDGVILCTLPQIGLALFPASPPVRKGYVAHWLIDEIVRSIEADPDLQPLLPLVGGGLRRNDPLRILEGQSRDMASERVLDHAASSGRLRASLRVPSNVVDQLDWLSVKIASLRVTSQGQRSAQAGWLAILAGFDADRRAFAKDGREAKTEALASAEERYRSFSSGELRRHAGRMFRTRTLLYEECHGGGRVDLEEATLYRCKDDLAALILASRVDDHLRRDKAMTTAIKAYDSAFEATPRVRFDKFIALLASTPAQPVLDSDEIAFRRGWADVLARAGADDAWDTEALESLAGGRSLVPYFDLSPDLLASANATEPGEVTWTLGELHHGVTMDGWMLDASPRGLEVSASIAALKAAQTKAAAAQVRFANLVLARHMKAAPQIYSGLVIELSGRVEGASAHALGLADLVVERQPRRLVLRVAGDTDPRPLVFHAPAFGFSPDAYRAFELFSAPVLRLPDLIEPSALVDSTVFAARVRQRLGRRRFTIYRERWRLNAHRLVAIAQLSTTEARYVEFRRQARQVGLPRYAFLRSSGEPKPVLLDIDSPLLVEAALGLIKPSDTVTIEEMLPNADELWLDGSHDGRRTSEFRFLIVGGANGS</sequence>